<proteinExistence type="predicted"/>
<dbReference type="AlphaFoldDB" id="A0A225UZZ5"/>
<name>A0A225UZZ5_9STRA</name>
<dbReference type="CDD" id="cd04905">
    <property type="entry name" value="ACT_CM-PDT"/>
    <property type="match status" value="1"/>
</dbReference>
<dbReference type="EMBL" id="NBNE01009698">
    <property type="protein sequence ID" value="OWY98146.1"/>
    <property type="molecule type" value="Genomic_DNA"/>
</dbReference>
<feature type="domain" description="ACT" evidence="4">
    <location>
        <begin position="32"/>
        <end position="119"/>
    </location>
</feature>
<dbReference type="PANTHER" id="PTHR21022:SF19">
    <property type="entry name" value="PREPHENATE DEHYDRATASE-RELATED"/>
    <property type="match status" value="1"/>
</dbReference>
<dbReference type="InterPro" id="IPR045865">
    <property type="entry name" value="ACT-like_dom_sf"/>
</dbReference>
<protein>
    <submittedName>
        <fullName evidence="5">Prephenate dehydratase</fullName>
    </submittedName>
</protein>
<comment type="caution">
    <text evidence="5">The sequence shown here is derived from an EMBL/GenBank/DDBJ whole genome shotgun (WGS) entry which is preliminary data.</text>
</comment>
<feature type="coiled-coil region" evidence="1">
    <location>
        <begin position="283"/>
        <end position="338"/>
    </location>
</feature>
<reference evidence="6" key="1">
    <citation type="submission" date="2017-03" db="EMBL/GenBank/DDBJ databases">
        <title>Phytopthora megakarya and P. palmivora, two closely related causual agents of cacao black pod achieved similar genome size and gene model numbers by different mechanisms.</title>
        <authorList>
            <person name="Ali S."/>
            <person name="Shao J."/>
            <person name="Larry D.J."/>
            <person name="Kronmiller B."/>
            <person name="Shen D."/>
            <person name="Strem M.D."/>
            <person name="Melnick R.L."/>
            <person name="Guiltinan M.J."/>
            <person name="Tyler B.M."/>
            <person name="Meinhardt L.W."/>
            <person name="Bailey B.A."/>
        </authorList>
    </citation>
    <scope>NUCLEOTIDE SEQUENCE [LARGE SCALE GENOMIC DNA]</scope>
    <source>
        <strain evidence="6">zdho120</strain>
    </source>
</reference>
<dbReference type="InterPro" id="IPR036034">
    <property type="entry name" value="PDZ_sf"/>
</dbReference>
<feature type="domain" description="PDZ" evidence="3">
    <location>
        <begin position="129"/>
        <end position="205"/>
    </location>
</feature>
<dbReference type="STRING" id="4795.A0A225UZZ5"/>
<feature type="compositionally biased region" description="Basic and acidic residues" evidence="2">
    <location>
        <begin position="219"/>
        <end position="256"/>
    </location>
</feature>
<dbReference type="GO" id="GO:0009094">
    <property type="term" value="P:L-phenylalanine biosynthetic process"/>
    <property type="evidence" value="ECO:0007669"/>
    <property type="project" value="TreeGrafter"/>
</dbReference>
<evidence type="ECO:0000259" key="3">
    <source>
        <dbReference type="PROSITE" id="PS50106"/>
    </source>
</evidence>
<dbReference type="GO" id="GO:0005737">
    <property type="term" value="C:cytoplasm"/>
    <property type="evidence" value="ECO:0007669"/>
    <property type="project" value="TreeGrafter"/>
</dbReference>
<gene>
    <name evidence="5" type="ORF">PHMEG_00031158</name>
</gene>
<dbReference type="InterPro" id="IPR002912">
    <property type="entry name" value="ACT_dom"/>
</dbReference>
<evidence type="ECO:0000313" key="6">
    <source>
        <dbReference type="Proteomes" id="UP000198211"/>
    </source>
</evidence>
<evidence type="ECO:0000256" key="2">
    <source>
        <dbReference type="SAM" id="MobiDB-lite"/>
    </source>
</evidence>
<feature type="region of interest" description="Disordered" evidence="2">
    <location>
        <begin position="217"/>
        <end position="256"/>
    </location>
</feature>
<dbReference type="Pfam" id="PF00595">
    <property type="entry name" value="PDZ"/>
    <property type="match status" value="1"/>
</dbReference>
<feature type="non-terminal residue" evidence="5">
    <location>
        <position position="1"/>
    </location>
</feature>
<dbReference type="InterPro" id="IPR001478">
    <property type="entry name" value="PDZ"/>
</dbReference>
<dbReference type="Proteomes" id="UP000198211">
    <property type="component" value="Unassembled WGS sequence"/>
</dbReference>
<organism evidence="5 6">
    <name type="scientific">Phytophthora megakarya</name>
    <dbReference type="NCBI Taxonomy" id="4795"/>
    <lineage>
        <taxon>Eukaryota</taxon>
        <taxon>Sar</taxon>
        <taxon>Stramenopiles</taxon>
        <taxon>Oomycota</taxon>
        <taxon>Peronosporomycetes</taxon>
        <taxon>Peronosporales</taxon>
        <taxon>Peronosporaceae</taxon>
        <taxon>Phytophthora</taxon>
    </lineage>
</organism>
<dbReference type="PROSITE" id="PS51671">
    <property type="entry name" value="ACT"/>
    <property type="match status" value="1"/>
</dbReference>
<dbReference type="OrthoDB" id="165498at2759"/>
<dbReference type="SUPFAM" id="SSF50156">
    <property type="entry name" value="PDZ domain-like"/>
    <property type="match status" value="1"/>
</dbReference>
<dbReference type="Gene3D" id="3.30.70.260">
    <property type="match status" value="1"/>
</dbReference>
<accession>A0A225UZZ5</accession>
<evidence type="ECO:0000313" key="5">
    <source>
        <dbReference type="EMBL" id="OWY98146.1"/>
    </source>
</evidence>
<keyword evidence="6" id="KW-1185">Reference proteome</keyword>
<dbReference type="SMART" id="SM00228">
    <property type="entry name" value="PDZ"/>
    <property type="match status" value="1"/>
</dbReference>
<keyword evidence="1" id="KW-0175">Coiled coil</keyword>
<dbReference type="PROSITE" id="PS50106">
    <property type="entry name" value="PDZ"/>
    <property type="match status" value="1"/>
</dbReference>
<evidence type="ECO:0000259" key="4">
    <source>
        <dbReference type="PROSITE" id="PS51671"/>
    </source>
</evidence>
<dbReference type="SUPFAM" id="SSF55021">
    <property type="entry name" value="ACT-like"/>
    <property type="match status" value="1"/>
</dbReference>
<dbReference type="PANTHER" id="PTHR21022">
    <property type="entry name" value="PREPHENATE DEHYDRATASE P PROTEIN"/>
    <property type="match status" value="1"/>
</dbReference>
<evidence type="ECO:0000256" key="1">
    <source>
        <dbReference type="SAM" id="Coils"/>
    </source>
</evidence>
<sequence>RYMILGRLDAAPLPLGATSNTSFLGATATKSSIVIAVPNEPQALFKIVSAFALRNVMIVKIESRPAATAGSLFAAQTTHWDYIFYIDYITSQDPQQEERLRGNLEEFALWVKDLGTYSSCGGKATSCYSVELVKGAYGLGIYFAAAADASHAIVDTRVPFYRLPSGALAPGEASGAISPGDMLLSVNDHDVSSLRFPQVVEQLRQVPRGPVTFVFQRHSSKDKEVSPETHVEAPEENQAEKHSTAPQETEEKERPKGWTMFQRLSASAATVASPAPTNEATAIQELEGKLREMEEALAREQKCRFLAERKNILYRNELLRVSQENTALRDQLEQLKITQKRRDTFVTESLHLLI</sequence>
<dbReference type="Gene3D" id="2.30.42.10">
    <property type="match status" value="1"/>
</dbReference>
<dbReference type="GO" id="GO:0004664">
    <property type="term" value="F:prephenate dehydratase activity"/>
    <property type="evidence" value="ECO:0007669"/>
    <property type="project" value="TreeGrafter"/>
</dbReference>